<dbReference type="SUPFAM" id="SSF50182">
    <property type="entry name" value="Sm-like ribonucleoproteins"/>
    <property type="match status" value="1"/>
</dbReference>
<dbReference type="SUPFAM" id="SSF82689">
    <property type="entry name" value="Mechanosensitive channel protein MscS (YggB), C-terminal domain"/>
    <property type="match status" value="1"/>
</dbReference>
<dbReference type="Gene3D" id="2.30.30.60">
    <property type="match status" value="1"/>
</dbReference>
<dbReference type="Proteomes" id="UP001165405">
    <property type="component" value="Unassembled WGS sequence"/>
</dbReference>
<evidence type="ECO:0000256" key="8">
    <source>
        <dbReference type="SAM" id="Phobius"/>
    </source>
</evidence>
<dbReference type="FunFam" id="2.30.30.60:FF:000001">
    <property type="entry name" value="MscS Mechanosensitive ion channel"/>
    <property type="match status" value="1"/>
</dbReference>
<organism evidence="11 12">
    <name type="scientific">Antribacter soli</name>
    <dbReference type="NCBI Taxonomy" id="2910976"/>
    <lineage>
        <taxon>Bacteria</taxon>
        <taxon>Bacillati</taxon>
        <taxon>Actinomycetota</taxon>
        <taxon>Actinomycetes</taxon>
        <taxon>Micrococcales</taxon>
        <taxon>Promicromonosporaceae</taxon>
        <taxon>Antribacter</taxon>
    </lineage>
</organism>
<reference evidence="11" key="1">
    <citation type="submission" date="2022-01" db="EMBL/GenBank/DDBJ databases">
        <title>Antribacter sp. nov., isolated from Guizhou of China.</title>
        <authorList>
            <person name="Chengliang C."/>
            <person name="Ya Z."/>
        </authorList>
    </citation>
    <scope>NUCLEOTIDE SEQUENCE</scope>
    <source>
        <strain evidence="11">KLBMP 9083</strain>
    </source>
</reference>
<feature type="region of interest" description="Disordered" evidence="7">
    <location>
        <begin position="85"/>
        <end position="108"/>
    </location>
</feature>
<keyword evidence="12" id="KW-1185">Reference proteome</keyword>
<dbReference type="SUPFAM" id="SSF82861">
    <property type="entry name" value="Mechanosensitive channel protein MscS (YggB), transmembrane region"/>
    <property type="match status" value="1"/>
</dbReference>
<evidence type="ECO:0000256" key="3">
    <source>
        <dbReference type="ARBA" id="ARBA00022475"/>
    </source>
</evidence>
<keyword evidence="5 8" id="KW-1133">Transmembrane helix</keyword>
<dbReference type="PANTHER" id="PTHR30460:SF0">
    <property type="entry name" value="MODERATE CONDUCTANCE MECHANOSENSITIVE CHANNEL YBIO"/>
    <property type="match status" value="1"/>
</dbReference>
<gene>
    <name evidence="11" type="ORF">L1785_01855</name>
</gene>
<evidence type="ECO:0000256" key="1">
    <source>
        <dbReference type="ARBA" id="ARBA00004651"/>
    </source>
</evidence>
<dbReference type="RefSeq" id="WP_236087440.1">
    <property type="nucleotide sequence ID" value="NZ_JAKGSG010000006.1"/>
</dbReference>
<dbReference type="InterPro" id="IPR045276">
    <property type="entry name" value="YbiO_bact"/>
</dbReference>
<evidence type="ECO:0000259" key="10">
    <source>
        <dbReference type="Pfam" id="PF21088"/>
    </source>
</evidence>
<evidence type="ECO:0000313" key="12">
    <source>
        <dbReference type="Proteomes" id="UP001165405"/>
    </source>
</evidence>
<accession>A0AA41U7T1</accession>
<dbReference type="InterPro" id="IPR023408">
    <property type="entry name" value="MscS_beta-dom_sf"/>
</dbReference>
<sequence>MSSFAMQFFESAEDFWQWFLDTPLRIILILVFGFILLAVVRRVISHVAERIAAGIPRPARYGEHAAGPGGSTDPGAAAQVAANPVAAPGTLPGGPGAGRPRPRPRPRKGFTPQFMADAFAMANPLTTQRRAQRARTVGSVLRSTANVVIGALMVLMILGELEVNYAPILASLGVVGIAVGFGAQALVKDVISGLFLLVEDQFGVGDNVDLGGGVVGTVQELGLRLTQVRAFDGTLWYVRNGEIVRAGNRTQEWSRALASVQVPVGSDVDAVRTALGRAADRVRTDPRLAEFLLEAPSVRGIDAVDTAAVTFTLHVQTRPAKQWEIERALRSAAHAELLASGIVASSVVEVPGVQ</sequence>
<dbReference type="GO" id="GO:0008381">
    <property type="term" value="F:mechanosensitive monoatomic ion channel activity"/>
    <property type="evidence" value="ECO:0007669"/>
    <property type="project" value="InterPro"/>
</dbReference>
<dbReference type="Gene3D" id="1.10.287.1260">
    <property type="match status" value="1"/>
</dbReference>
<dbReference type="Pfam" id="PF00924">
    <property type="entry name" value="MS_channel_2nd"/>
    <property type="match status" value="1"/>
</dbReference>
<feature type="transmembrane region" description="Helical" evidence="8">
    <location>
        <begin position="139"/>
        <end position="159"/>
    </location>
</feature>
<dbReference type="PANTHER" id="PTHR30460">
    <property type="entry name" value="MODERATE CONDUCTANCE MECHANOSENSITIVE CHANNEL YBIO"/>
    <property type="match status" value="1"/>
</dbReference>
<evidence type="ECO:0000256" key="7">
    <source>
        <dbReference type="SAM" id="MobiDB-lite"/>
    </source>
</evidence>
<evidence type="ECO:0000256" key="5">
    <source>
        <dbReference type="ARBA" id="ARBA00022989"/>
    </source>
</evidence>
<name>A0AA41U7T1_9MICO</name>
<feature type="domain" description="Mechanosensitive ion channel MscS" evidence="9">
    <location>
        <begin position="186"/>
        <end position="244"/>
    </location>
</feature>
<evidence type="ECO:0000256" key="4">
    <source>
        <dbReference type="ARBA" id="ARBA00022692"/>
    </source>
</evidence>
<comment type="similarity">
    <text evidence="2">Belongs to the MscS (TC 1.A.23) family.</text>
</comment>
<evidence type="ECO:0000313" key="11">
    <source>
        <dbReference type="EMBL" id="MCF4119717.1"/>
    </source>
</evidence>
<dbReference type="Gene3D" id="3.30.70.100">
    <property type="match status" value="1"/>
</dbReference>
<proteinExistence type="inferred from homology"/>
<keyword evidence="3" id="KW-1003">Cell membrane</keyword>
<keyword evidence="4 8" id="KW-0812">Transmembrane</keyword>
<dbReference type="InterPro" id="IPR011014">
    <property type="entry name" value="MscS_channel_TM-2"/>
</dbReference>
<dbReference type="AlphaFoldDB" id="A0AA41U7T1"/>
<comment type="caution">
    <text evidence="11">The sequence shown here is derived from an EMBL/GenBank/DDBJ whole genome shotgun (WGS) entry which is preliminary data.</text>
</comment>
<dbReference type="InterPro" id="IPR011066">
    <property type="entry name" value="MscS_channel_C_sf"/>
</dbReference>
<keyword evidence="6 8" id="KW-0472">Membrane</keyword>
<dbReference type="EMBL" id="JAKGSG010000006">
    <property type="protein sequence ID" value="MCF4119717.1"/>
    <property type="molecule type" value="Genomic_DNA"/>
</dbReference>
<evidence type="ECO:0000259" key="9">
    <source>
        <dbReference type="Pfam" id="PF00924"/>
    </source>
</evidence>
<evidence type="ECO:0000256" key="6">
    <source>
        <dbReference type="ARBA" id="ARBA00023136"/>
    </source>
</evidence>
<comment type="subcellular location">
    <subcellularLocation>
        <location evidence="1">Cell membrane</location>
        <topology evidence="1">Multi-pass membrane protein</topology>
    </subcellularLocation>
</comment>
<evidence type="ECO:0000256" key="2">
    <source>
        <dbReference type="ARBA" id="ARBA00008017"/>
    </source>
</evidence>
<feature type="domain" description="Mechanosensitive ion channel transmembrane helices 2/3" evidence="10">
    <location>
        <begin position="146"/>
        <end position="184"/>
    </location>
</feature>
<dbReference type="InterPro" id="IPR010920">
    <property type="entry name" value="LSM_dom_sf"/>
</dbReference>
<feature type="transmembrane region" description="Helical" evidence="8">
    <location>
        <begin position="22"/>
        <end position="40"/>
    </location>
</feature>
<dbReference type="InterPro" id="IPR006685">
    <property type="entry name" value="MscS_channel_2nd"/>
</dbReference>
<dbReference type="InterPro" id="IPR049142">
    <property type="entry name" value="MS_channel_1st"/>
</dbReference>
<dbReference type="GO" id="GO:0005886">
    <property type="term" value="C:plasma membrane"/>
    <property type="evidence" value="ECO:0007669"/>
    <property type="project" value="UniProtKB-SubCell"/>
</dbReference>
<protein>
    <submittedName>
        <fullName evidence="11">Mechanosensitive ion channel family protein</fullName>
    </submittedName>
</protein>
<dbReference type="Pfam" id="PF21088">
    <property type="entry name" value="MS_channel_1st"/>
    <property type="match status" value="1"/>
</dbReference>
<feature type="transmembrane region" description="Helical" evidence="8">
    <location>
        <begin position="165"/>
        <end position="187"/>
    </location>
</feature>